<evidence type="ECO:0000256" key="5">
    <source>
        <dbReference type="HAMAP-Rule" id="MF_01328"/>
    </source>
</evidence>
<evidence type="ECO:0000256" key="3">
    <source>
        <dbReference type="ARBA" id="ARBA00023274"/>
    </source>
</evidence>
<dbReference type="Proteomes" id="UP000030826">
    <property type="component" value="Unassembled WGS sequence"/>
</dbReference>
<keyword evidence="2 5" id="KW-0689">Ribosomal protein</keyword>
<comment type="function">
    <text evidence="5">Forms part of the polypeptide exit tunnel.</text>
</comment>
<organism evidence="7 8">
    <name type="scientific">Aureimonas altamirensis</name>
    <dbReference type="NCBI Taxonomy" id="370622"/>
    <lineage>
        <taxon>Bacteria</taxon>
        <taxon>Pseudomonadati</taxon>
        <taxon>Pseudomonadota</taxon>
        <taxon>Alphaproteobacteria</taxon>
        <taxon>Hyphomicrobiales</taxon>
        <taxon>Aurantimonadaceae</taxon>
        <taxon>Aureimonas</taxon>
    </lineage>
</organism>
<evidence type="ECO:0000256" key="2">
    <source>
        <dbReference type="ARBA" id="ARBA00022980"/>
    </source>
</evidence>
<name>A0A0B1Q6T2_9HYPH</name>
<accession>A0A0B1Q6T2</accession>
<evidence type="ECO:0000313" key="7">
    <source>
        <dbReference type="EMBL" id="KHJ55086.1"/>
    </source>
</evidence>
<proteinExistence type="inferred from homology"/>
<dbReference type="InterPro" id="IPR002136">
    <property type="entry name" value="Ribosomal_uL4"/>
</dbReference>
<dbReference type="EMBL" id="JRFJ01000002">
    <property type="protein sequence ID" value="KHJ55086.1"/>
    <property type="molecule type" value="Genomic_DNA"/>
</dbReference>
<evidence type="ECO:0000256" key="1">
    <source>
        <dbReference type="ARBA" id="ARBA00010528"/>
    </source>
</evidence>
<comment type="function">
    <text evidence="5">One of the primary rRNA binding proteins, this protein initially binds near the 5'-end of the 23S rRNA. It is important during the early stages of 50S assembly. It makes multiple contacts with different domains of the 23S rRNA in the assembled 50S subunit and ribosome.</text>
</comment>
<reference evidence="7 8" key="1">
    <citation type="submission" date="2014-09" db="EMBL/GenBank/DDBJ databases">
        <title>Isolation and characterization of Aurantimonas altamirensis ON-56566 from clinical sample following a dog bite.</title>
        <authorList>
            <person name="Eshaghi A."/>
            <person name="Li A."/>
            <person name="Shahinas D."/>
            <person name="Bahn P."/>
            <person name="Kus J.V."/>
            <person name="Patel S.N."/>
        </authorList>
    </citation>
    <scope>NUCLEOTIDE SEQUENCE [LARGE SCALE GENOMIC DNA]</scope>
    <source>
        <strain evidence="7 8">ON-56566</strain>
    </source>
</reference>
<dbReference type="STRING" id="370622.LA66_11200"/>
<dbReference type="RefSeq" id="WP_039192539.1">
    <property type="nucleotide sequence ID" value="NZ_JAQRFV010000002.1"/>
</dbReference>
<comment type="subunit">
    <text evidence="5">Part of the 50S ribosomal subunit.</text>
</comment>
<dbReference type="OrthoDB" id="9803201at2"/>
<evidence type="ECO:0000256" key="6">
    <source>
        <dbReference type="SAM" id="MobiDB-lite"/>
    </source>
</evidence>
<dbReference type="InterPro" id="IPR023574">
    <property type="entry name" value="Ribosomal_uL4_dom_sf"/>
</dbReference>
<gene>
    <name evidence="5" type="primary">rplD</name>
    <name evidence="7" type="ORF">LA66_11200</name>
</gene>
<dbReference type="Gene3D" id="3.40.1370.10">
    <property type="match status" value="1"/>
</dbReference>
<dbReference type="GO" id="GO:1990904">
    <property type="term" value="C:ribonucleoprotein complex"/>
    <property type="evidence" value="ECO:0007669"/>
    <property type="project" value="UniProtKB-KW"/>
</dbReference>
<sequence>MVDIKIKTLSGGDAGTVSLAEEIFGLEPRADILQRMVRYQLAKRQQGTHQSLGRAEIARTGAKLYKQKGTGRARHGSARAPQFRGGGKAHGPVSRSHEHDLPKKLRQLALRHALSAKFKSDSLIVIDDLSSTEGKTKATATQLNGLGLSNALFIGGAELDANFARSARAIPNIDVLPIQGINVYDILRRQTLVLSKAAVEALEERFK</sequence>
<dbReference type="AlphaFoldDB" id="A0A0B1Q6T2"/>
<comment type="similarity">
    <text evidence="1 5">Belongs to the universal ribosomal protein uL4 family.</text>
</comment>
<feature type="compositionally biased region" description="Basic residues" evidence="6">
    <location>
        <begin position="66"/>
        <end position="77"/>
    </location>
</feature>
<dbReference type="SUPFAM" id="SSF52166">
    <property type="entry name" value="Ribosomal protein L4"/>
    <property type="match status" value="1"/>
</dbReference>
<evidence type="ECO:0000313" key="8">
    <source>
        <dbReference type="Proteomes" id="UP000030826"/>
    </source>
</evidence>
<dbReference type="GO" id="GO:0003735">
    <property type="term" value="F:structural constituent of ribosome"/>
    <property type="evidence" value="ECO:0007669"/>
    <property type="project" value="InterPro"/>
</dbReference>
<keyword evidence="5" id="KW-0694">RNA-binding</keyword>
<dbReference type="HAMAP" id="MF_01328_B">
    <property type="entry name" value="Ribosomal_uL4_B"/>
    <property type="match status" value="1"/>
</dbReference>
<evidence type="ECO:0000256" key="4">
    <source>
        <dbReference type="ARBA" id="ARBA00035244"/>
    </source>
</evidence>
<dbReference type="Pfam" id="PF00573">
    <property type="entry name" value="Ribosomal_L4"/>
    <property type="match status" value="1"/>
</dbReference>
<comment type="caution">
    <text evidence="7">The sequence shown here is derived from an EMBL/GenBank/DDBJ whole genome shotgun (WGS) entry which is preliminary data.</text>
</comment>
<dbReference type="PANTHER" id="PTHR10746">
    <property type="entry name" value="50S RIBOSOMAL PROTEIN L4"/>
    <property type="match status" value="1"/>
</dbReference>
<feature type="region of interest" description="Disordered" evidence="6">
    <location>
        <begin position="66"/>
        <end position="99"/>
    </location>
</feature>
<dbReference type="GO" id="GO:0019843">
    <property type="term" value="F:rRNA binding"/>
    <property type="evidence" value="ECO:0007669"/>
    <property type="project" value="UniProtKB-UniRule"/>
</dbReference>
<dbReference type="GO" id="GO:0006412">
    <property type="term" value="P:translation"/>
    <property type="evidence" value="ECO:0007669"/>
    <property type="project" value="UniProtKB-UniRule"/>
</dbReference>
<dbReference type="PANTHER" id="PTHR10746:SF6">
    <property type="entry name" value="LARGE RIBOSOMAL SUBUNIT PROTEIN UL4M"/>
    <property type="match status" value="1"/>
</dbReference>
<keyword evidence="3 5" id="KW-0687">Ribonucleoprotein</keyword>
<dbReference type="NCBIfam" id="TIGR03953">
    <property type="entry name" value="rplD_bact"/>
    <property type="match status" value="1"/>
</dbReference>
<dbReference type="InterPro" id="IPR013005">
    <property type="entry name" value="Ribosomal_uL4-like"/>
</dbReference>
<dbReference type="GO" id="GO:0005840">
    <property type="term" value="C:ribosome"/>
    <property type="evidence" value="ECO:0007669"/>
    <property type="project" value="UniProtKB-KW"/>
</dbReference>
<protein>
    <recommendedName>
        <fullName evidence="4 5">Large ribosomal subunit protein uL4</fullName>
    </recommendedName>
</protein>
<keyword evidence="5" id="KW-0699">rRNA-binding</keyword>